<proteinExistence type="predicted"/>
<dbReference type="AlphaFoldDB" id="A0A645CN74"/>
<accession>A0A645CN74</accession>
<evidence type="ECO:0000313" key="2">
    <source>
        <dbReference type="EMBL" id="MPM78500.1"/>
    </source>
</evidence>
<sequence length="120" mass="13133">MLRNFALRVASAAVERVGVLANQRAREQVAEQRAKRFAFPARLRDPDDPPGGEPAHGLRRAAHFAEHVVQVCYAHAAGIHVREHAARVVAIDTVVFLAGLAHLTAVLLNFVELALVLRHP</sequence>
<name>A0A645CN74_9ZZZZ</name>
<keyword evidence="1" id="KW-1133">Transmembrane helix</keyword>
<gene>
    <name evidence="2" type="ORF">SDC9_125511</name>
</gene>
<keyword evidence="1" id="KW-0472">Membrane</keyword>
<comment type="caution">
    <text evidence="2">The sequence shown here is derived from an EMBL/GenBank/DDBJ whole genome shotgun (WGS) entry which is preliminary data.</text>
</comment>
<dbReference type="EMBL" id="VSSQ01028688">
    <property type="protein sequence ID" value="MPM78500.1"/>
    <property type="molecule type" value="Genomic_DNA"/>
</dbReference>
<organism evidence="2">
    <name type="scientific">bioreactor metagenome</name>
    <dbReference type="NCBI Taxonomy" id="1076179"/>
    <lineage>
        <taxon>unclassified sequences</taxon>
        <taxon>metagenomes</taxon>
        <taxon>ecological metagenomes</taxon>
    </lineage>
</organism>
<keyword evidence="1" id="KW-0812">Transmembrane</keyword>
<protein>
    <submittedName>
        <fullName evidence="2">Uncharacterized protein</fullName>
    </submittedName>
</protein>
<feature type="transmembrane region" description="Helical" evidence="1">
    <location>
        <begin position="89"/>
        <end position="111"/>
    </location>
</feature>
<reference evidence="2" key="1">
    <citation type="submission" date="2019-08" db="EMBL/GenBank/DDBJ databases">
        <authorList>
            <person name="Kucharzyk K."/>
            <person name="Murdoch R.W."/>
            <person name="Higgins S."/>
            <person name="Loffler F."/>
        </authorList>
    </citation>
    <scope>NUCLEOTIDE SEQUENCE</scope>
</reference>
<evidence type="ECO:0000256" key="1">
    <source>
        <dbReference type="SAM" id="Phobius"/>
    </source>
</evidence>